<organism evidence="10 11">
    <name type="scientific">Philodulcilactobacillus myokoensis</name>
    <dbReference type="NCBI Taxonomy" id="2929573"/>
    <lineage>
        <taxon>Bacteria</taxon>
        <taxon>Bacillati</taxon>
        <taxon>Bacillota</taxon>
        <taxon>Bacilli</taxon>
        <taxon>Lactobacillales</taxon>
        <taxon>Lactobacillaceae</taxon>
        <taxon>Philodulcilactobacillus</taxon>
    </lineage>
</organism>
<dbReference type="GO" id="GO:0032153">
    <property type="term" value="C:cell division site"/>
    <property type="evidence" value="ECO:0007669"/>
    <property type="project" value="UniProtKB-UniRule"/>
</dbReference>
<keyword evidence="3 7" id="KW-0812">Transmembrane</keyword>
<dbReference type="RefSeq" id="WP_286136484.1">
    <property type="nucleotide sequence ID" value="NZ_BRPL01000002.1"/>
</dbReference>
<name>A0A9W6B144_9LACO</name>
<reference evidence="10" key="2">
    <citation type="journal article" date="2023" name="PLoS ONE">
        <title>Philodulcilactobacillus myokoensis gen. nov., sp. nov., a fructophilic, acidophilic, and agar-phobic lactic acid bacterium isolated from fermented vegetable extracts.</title>
        <authorList>
            <person name="Kouya T."/>
            <person name="Ishiyama Y."/>
            <person name="Ohashi S."/>
            <person name="Kumakubo R."/>
            <person name="Yamazaki T."/>
            <person name="Otaki T."/>
        </authorList>
    </citation>
    <scope>NUCLEOTIDE SEQUENCE</scope>
    <source>
        <strain evidence="10">WR16-4</strain>
    </source>
</reference>
<keyword evidence="6 7" id="KW-0131">Cell cycle</keyword>
<dbReference type="HAMAP" id="MF_00910">
    <property type="entry name" value="FtsL"/>
    <property type="match status" value="1"/>
</dbReference>
<feature type="compositionally biased region" description="Polar residues" evidence="9">
    <location>
        <begin position="1"/>
        <end position="16"/>
    </location>
</feature>
<evidence type="ECO:0000256" key="3">
    <source>
        <dbReference type="ARBA" id="ARBA00022692"/>
    </source>
</evidence>
<dbReference type="AlphaFoldDB" id="A0A9W6B144"/>
<dbReference type="EMBL" id="BRPL01000002">
    <property type="protein sequence ID" value="GLB47027.1"/>
    <property type="molecule type" value="Genomic_DNA"/>
</dbReference>
<keyword evidence="5 7" id="KW-0472">Membrane</keyword>
<comment type="function">
    <text evidence="7">Essential cell division protein.</text>
</comment>
<evidence type="ECO:0000256" key="2">
    <source>
        <dbReference type="ARBA" id="ARBA00022618"/>
    </source>
</evidence>
<feature type="compositionally biased region" description="Basic and acidic residues" evidence="9">
    <location>
        <begin position="21"/>
        <end position="30"/>
    </location>
</feature>
<dbReference type="InterPro" id="IPR011922">
    <property type="entry name" value="Cell_div_FtsL"/>
</dbReference>
<proteinExistence type="inferred from homology"/>
<comment type="similarity">
    <text evidence="7">Belongs to the FtsL family.</text>
</comment>
<reference evidence="10" key="1">
    <citation type="submission" date="2022-07" db="EMBL/GenBank/DDBJ databases">
        <authorList>
            <person name="Kouya T."/>
            <person name="Ishiyama Y."/>
        </authorList>
    </citation>
    <scope>NUCLEOTIDE SEQUENCE</scope>
    <source>
        <strain evidence="10">WR16-4</strain>
    </source>
</reference>
<evidence type="ECO:0000256" key="7">
    <source>
        <dbReference type="HAMAP-Rule" id="MF_00910"/>
    </source>
</evidence>
<dbReference type="Proteomes" id="UP001144204">
    <property type="component" value="Unassembled WGS sequence"/>
</dbReference>
<keyword evidence="8" id="KW-0175">Coiled coil</keyword>
<keyword evidence="11" id="KW-1185">Reference proteome</keyword>
<evidence type="ECO:0000256" key="6">
    <source>
        <dbReference type="ARBA" id="ARBA00023306"/>
    </source>
</evidence>
<dbReference type="GO" id="GO:0005886">
    <property type="term" value="C:plasma membrane"/>
    <property type="evidence" value="ECO:0007669"/>
    <property type="project" value="UniProtKB-SubCell"/>
</dbReference>
<keyword evidence="4 7" id="KW-1133">Transmembrane helix</keyword>
<accession>A0A9W6B144</accession>
<evidence type="ECO:0000256" key="4">
    <source>
        <dbReference type="ARBA" id="ARBA00022989"/>
    </source>
</evidence>
<dbReference type="GO" id="GO:0043093">
    <property type="term" value="P:FtsZ-dependent cytokinesis"/>
    <property type="evidence" value="ECO:0007669"/>
    <property type="project" value="UniProtKB-UniRule"/>
</dbReference>
<feature type="region of interest" description="Disordered" evidence="9">
    <location>
        <begin position="1"/>
        <end position="30"/>
    </location>
</feature>
<feature type="coiled-coil region" evidence="8">
    <location>
        <begin position="81"/>
        <end position="108"/>
    </location>
</feature>
<evidence type="ECO:0000313" key="11">
    <source>
        <dbReference type="Proteomes" id="UP001144204"/>
    </source>
</evidence>
<evidence type="ECO:0000256" key="9">
    <source>
        <dbReference type="SAM" id="MobiDB-lite"/>
    </source>
</evidence>
<keyword evidence="1 7" id="KW-1003">Cell membrane</keyword>
<comment type="caution">
    <text evidence="10">The sequence shown here is derived from an EMBL/GenBank/DDBJ whole genome shotgun (WGS) entry which is preliminary data.</text>
</comment>
<comment type="subcellular location">
    <subcellularLocation>
        <location evidence="7">Cell membrane</location>
        <topology evidence="7">Single-pass type II membrane protein</topology>
    </subcellularLocation>
    <text evidence="7">Localizes to the division septum where it forms a ring structure.</text>
</comment>
<protein>
    <recommendedName>
        <fullName evidence="7">Cell division protein FtsL</fullName>
    </recommendedName>
</protein>
<keyword evidence="2 7" id="KW-0132">Cell division</keyword>
<feature type="transmembrane region" description="Helical" evidence="7">
    <location>
        <begin position="51"/>
        <end position="70"/>
    </location>
</feature>
<evidence type="ECO:0000313" key="10">
    <source>
        <dbReference type="EMBL" id="GLB47027.1"/>
    </source>
</evidence>
<evidence type="ECO:0000256" key="1">
    <source>
        <dbReference type="ARBA" id="ARBA00022475"/>
    </source>
</evidence>
<evidence type="ECO:0000256" key="8">
    <source>
        <dbReference type="SAM" id="Coils"/>
    </source>
</evidence>
<gene>
    <name evidence="7" type="primary">ftsL</name>
    <name evidence="10" type="ORF">WR164_10060</name>
</gene>
<evidence type="ECO:0000256" key="5">
    <source>
        <dbReference type="ARBA" id="ARBA00023136"/>
    </source>
</evidence>
<sequence length="136" mass="15471">MSQNNLVRQNEISTNHKLNREKHENTFDQHANKNKSDVSLWTMKFSNFEKTVVAVSVVIILGLVIAQLGVKNSINGEQQHLQSFTNRVANLKNSNSNLQQEISELQNSGRLNKIAHKAGLSLRNNNVRNVNKWVQK</sequence>